<organism evidence="10 11">
    <name type="scientific">Corchorus olitorius</name>
    <dbReference type="NCBI Taxonomy" id="93759"/>
    <lineage>
        <taxon>Eukaryota</taxon>
        <taxon>Viridiplantae</taxon>
        <taxon>Streptophyta</taxon>
        <taxon>Embryophyta</taxon>
        <taxon>Tracheophyta</taxon>
        <taxon>Spermatophyta</taxon>
        <taxon>Magnoliopsida</taxon>
        <taxon>eudicotyledons</taxon>
        <taxon>Gunneridae</taxon>
        <taxon>Pentapetalae</taxon>
        <taxon>rosids</taxon>
        <taxon>malvids</taxon>
        <taxon>Malvales</taxon>
        <taxon>Malvaceae</taxon>
        <taxon>Grewioideae</taxon>
        <taxon>Apeibeae</taxon>
        <taxon>Corchorus</taxon>
    </lineage>
</organism>
<dbReference type="OrthoDB" id="970217at2759"/>
<dbReference type="InterPro" id="IPR029044">
    <property type="entry name" value="Nucleotide-diphossugar_trans"/>
</dbReference>
<keyword evidence="11" id="KW-1185">Reference proteome</keyword>
<name>A0A1R3HCC6_9ROSI</name>
<dbReference type="GO" id="GO:0016020">
    <property type="term" value="C:membrane"/>
    <property type="evidence" value="ECO:0007669"/>
    <property type="project" value="InterPro"/>
</dbReference>
<evidence type="ECO:0000256" key="5">
    <source>
        <dbReference type="ARBA" id="ARBA00022989"/>
    </source>
</evidence>
<keyword evidence="2" id="KW-0328">Glycosyltransferase</keyword>
<evidence type="ECO:0000313" key="10">
    <source>
        <dbReference type="EMBL" id="OMO67916.1"/>
    </source>
</evidence>
<sequence>MTDSNPNLYTNAAVVSNIQPHRCDMPVSHSFLLPNLITQANTSMASNPLPRLPSNDELPALDVLVCTADPDKEPTVGVMTIVILAMALDYPPEKLHVYLSDDGGFDIDLQGMMEAWKFARAWLPICRRSDIETSCPEVYFSGYEDYDHGNSDNSYEFKAARQEIKVLSWDKDGGYAELAILLSSCLLCLASISLLIVPEMLF</sequence>
<dbReference type="GO" id="GO:0016760">
    <property type="term" value="F:cellulose synthase (UDP-forming) activity"/>
    <property type="evidence" value="ECO:0007669"/>
    <property type="project" value="InterPro"/>
</dbReference>
<dbReference type="EMBL" id="AWUE01020508">
    <property type="protein sequence ID" value="OMO67916.1"/>
    <property type="molecule type" value="Genomic_DNA"/>
</dbReference>
<feature type="binding site" evidence="8">
    <location>
        <position position="73"/>
    </location>
    <ligand>
        <name>UDP-alpha-D-glucose</name>
        <dbReference type="ChEBI" id="CHEBI:58885"/>
    </ligand>
</feature>
<dbReference type="STRING" id="93759.A0A1R3HCC6"/>
<evidence type="ECO:0000256" key="3">
    <source>
        <dbReference type="ARBA" id="ARBA00022679"/>
    </source>
</evidence>
<evidence type="ECO:0000256" key="7">
    <source>
        <dbReference type="ARBA" id="ARBA00023316"/>
    </source>
</evidence>
<dbReference type="PANTHER" id="PTHR13301">
    <property type="entry name" value="X-BOX TRANSCRIPTION FACTOR-RELATED"/>
    <property type="match status" value="1"/>
</dbReference>
<dbReference type="InterPro" id="IPR005150">
    <property type="entry name" value="Cellulose_synth"/>
</dbReference>
<evidence type="ECO:0000313" key="11">
    <source>
        <dbReference type="Proteomes" id="UP000187203"/>
    </source>
</evidence>
<dbReference type="Pfam" id="PF03552">
    <property type="entry name" value="Cellulose_synt"/>
    <property type="match status" value="1"/>
</dbReference>
<dbReference type="Proteomes" id="UP000187203">
    <property type="component" value="Unassembled WGS sequence"/>
</dbReference>
<evidence type="ECO:0000256" key="6">
    <source>
        <dbReference type="ARBA" id="ARBA00023136"/>
    </source>
</evidence>
<evidence type="ECO:0000256" key="8">
    <source>
        <dbReference type="PIRSR" id="PIRSR605150-2"/>
    </source>
</evidence>
<evidence type="ECO:0000256" key="9">
    <source>
        <dbReference type="SAM" id="Phobius"/>
    </source>
</evidence>
<keyword evidence="6 9" id="KW-0472">Membrane</keyword>
<keyword evidence="7" id="KW-0961">Cell wall biogenesis/degradation</keyword>
<reference evidence="11" key="1">
    <citation type="submission" date="2013-09" db="EMBL/GenBank/DDBJ databases">
        <title>Corchorus olitorius genome sequencing.</title>
        <authorList>
            <person name="Alam M."/>
            <person name="Haque M.S."/>
            <person name="Islam M.S."/>
            <person name="Emdad E.M."/>
            <person name="Islam M.M."/>
            <person name="Ahmed B."/>
            <person name="Halim A."/>
            <person name="Hossen Q.M.M."/>
            <person name="Hossain M.Z."/>
            <person name="Ahmed R."/>
            <person name="Khan M.M."/>
            <person name="Islam R."/>
            <person name="Rashid M.M."/>
            <person name="Khan S.A."/>
            <person name="Rahman M.S."/>
            <person name="Alam M."/>
            <person name="Yahiya A.S."/>
            <person name="Khan M.S."/>
            <person name="Azam M.S."/>
            <person name="Haque T."/>
            <person name="Lashkar M.Z.H."/>
            <person name="Akhand A.I."/>
            <person name="Morshed G."/>
            <person name="Roy S."/>
            <person name="Uddin K.S."/>
            <person name="Rabeya T."/>
            <person name="Hossain A.S."/>
            <person name="Chowdhury A."/>
            <person name="Snigdha A.R."/>
            <person name="Mortoza M.S."/>
            <person name="Matin S.A."/>
            <person name="Hoque S.M.E."/>
            <person name="Islam M.K."/>
            <person name="Roy D.K."/>
            <person name="Haider R."/>
            <person name="Moosa M.M."/>
            <person name="Elias S.M."/>
            <person name="Hasan A.M."/>
            <person name="Jahan S."/>
            <person name="Shafiuddin M."/>
            <person name="Mahmood N."/>
            <person name="Shommy N.S."/>
        </authorList>
    </citation>
    <scope>NUCLEOTIDE SEQUENCE [LARGE SCALE GENOMIC DNA]</scope>
    <source>
        <strain evidence="11">cv. O-4</strain>
    </source>
</reference>
<comment type="subcellular location">
    <subcellularLocation>
        <location evidence="1">Endomembrane system</location>
        <topology evidence="1">Multi-pass membrane protein</topology>
    </subcellularLocation>
</comment>
<keyword evidence="4 9" id="KW-0812">Transmembrane</keyword>
<dbReference type="GO" id="GO:0030244">
    <property type="term" value="P:cellulose biosynthetic process"/>
    <property type="evidence" value="ECO:0007669"/>
    <property type="project" value="InterPro"/>
</dbReference>
<keyword evidence="3" id="KW-0808">Transferase</keyword>
<dbReference type="Gene3D" id="3.90.550.10">
    <property type="entry name" value="Spore Coat Polysaccharide Biosynthesis Protein SpsA, Chain A"/>
    <property type="match status" value="1"/>
</dbReference>
<feature type="transmembrane region" description="Helical" evidence="9">
    <location>
        <begin position="175"/>
        <end position="197"/>
    </location>
</feature>
<evidence type="ECO:0000256" key="1">
    <source>
        <dbReference type="ARBA" id="ARBA00004127"/>
    </source>
</evidence>
<feature type="binding site" evidence="8">
    <location>
        <position position="72"/>
    </location>
    <ligand>
        <name>UDP-alpha-D-glucose</name>
        <dbReference type="ChEBI" id="CHEBI:58885"/>
    </ligand>
</feature>
<dbReference type="AlphaFoldDB" id="A0A1R3HCC6"/>
<gene>
    <name evidence="10" type="ORF">COLO4_29966</name>
</gene>
<dbReference type="GO" id="GO:0012505">
    <property type="term" value="C:endomembrane system"/>
    <property type="evidence" value="ECO:0007669"/>
    <property type="project" value="UniProtKB-SubCell"/>
</dbReference>
<protein>
    <submittedName>
        <fullName evidence="10">Cellulose synthase</fullName>
    </submittedName>
</protein>
<comment type="caution">
    <text evidence="10">The sequence shown here is derived from an EMBL/GenBank/DDBJ whole genome shotgun (WGS) entry which is preliminary data.</text>
</comment>
<accession>A0A1R3HCC6</accession>
<keyword evidence="5 9" id="KW-1133">Transmembrane helix</keyword>
<evidence type="ECO:0000256" key="4">
    <source>
        <dbReference type="ARBA" id="ARBA00022692"/>
    </source>
</evidence>
<proteinExistence type="predicted"/>
<evidence type="ECO:0000256" key="2">
    <source>
        <dbReference type="ARBA" id="ARBA00022676"/>
    </source>
</evidence>
<dbReference type="GO" id="GO:0071555">
    <property type="term" value="P:cell wall organization"/>
    <property type="evidence" value="ECO:0007669"/>
    <property type="project" value="UniProtKB-KW"/>
</dbReference>
<feature type="binding site" evidence="8">
    <location>
        <position position="102"/>
    </location>
    <ligand>
        <name>UDP-alpha-D-glucose</name>
        <dbReference type="ChEBI" id="CHEBI:58885"/>
    </ligand>
</feature>